<feature type="region of interest" description="Disordered" evidence="1">
    <location>
        <begin position="1"/>
        <end position="95"/>
    </location>
</feature>
<reference evidence="2 3" key="1">
    <citation type="journal article" date="2010" name="Science">
        <title>Plasticity of animal genome architecture unmasked by rapid evolution of a pelagic tunicate.</title>
        <authorList>
            <person name="Denoeud F."/>
            <person name="Henriet S."/>
            <person name="Mungpakdee S."/>
            <person name="Aury J.M."/>
            <person name="Da Silva C."/>
            <person name="Brinkmann H."/>
            <person name="Mikhaleva J."/>
            <person name="Olsen L.C."/>
            <person name="Jubin C."/>
            <person name="Canestro C."/>
            <person name="Bouquet J.M."/>
            <person name="Danks G."/>
            <person name="Poulain J."/>
            <person name="Campsteijn C."/>
            <person name="Adamski M."/>
            <person name="Cross I."/>
            <person name="Yadetie F."/>
            <person name="Muffato M."/>
            <person name="Louis A."/>
            <person name="Butcher S."/>
            <person name="Tsagkogeorga G."/>
            <person name="Konrad A."/>
            <person name="Singh S."/>
            <person name="Jensen M.F."/>
            <person name="Cong E.H."/>
            <person name="Eikeseth-Otteraa H."/>
            <person name="Noel B."/>
            <person name="Anthouard V."/>
            <person name="Porcel B.M."/>
            <person name="Kachouri-Lafond R."/>
            <person name="Nishino A."/>
            <person name="Ugolini M."/>
            <person name="Chourrout P."/>
            <person name="Nishida H."/>
            <person name="Aasland R."/>
            <person name="Huzurbazar S."/>
            <person name="Westhof E."/>
            <person name="Delsuc F."/>
            <person name="Lehrach H."/>
            <person name="Reinhardt R."/>
            <person name="Weissenbach J."/>
            <person name="Roy S.W."/>
            <person name="Artiguenave F."/>
            <person name="Postlethwait J.H."/>
            <person name="Manak J.R."/>
            <person name="Thompson E.M."/>
            <person name="Jaillon O."/>
            <person name="Du Pasquier L."/>
            <person name="Boudinot P."/>
            <person name="Liberles D.A."/>
            <person name="Volff J.N."/>
            <person name="Philippe H."/>
            <person name="Lenhard B."/>
            <person name="Roest Crollius H."/>
            <person name="Wincker P."/>
            <person name="Chourrout D."/>
        </authorList>
    </citation>
    <scope>NUCLEOTIDE SEQUENCE [LARGE SCALE GENOMIC DNA]</scope>
</reference>
<dbReference type="InParanoid" id="E4XE35"/>
<dbReference type="EMBL" id="FN653040">
    <property type="protein sequence ID" value="CBY19425.1"/>
    <property type="molecule type" value="Genomic_DNA"/>
</dbReference>
<feature type="compositionally biased region" description="Low complexity" evidence="1">
    <location>
        <begin position="1"/>
        <end position="20"/>
    </location>
</feature>
<protein>
    <submittedName>
        <fullName evidence="2">Uncharacterized protein</fullName>
    </submittedName>
</protein>
<feature type="compositionally biased region" description="Low complexity" evidence="1">
    <location>
        <begin position="426"/>
        <end position="438"/>
    </location>
</feature>
<feature type="compositionally biased region" description="Basic and acidic residues" evidence="1">
    <location>
        <begin position="120"/>
        <end position="139"/>
    </location>
</feature>
<feature type="region of interest" description="Disordered" evidence="1">
    <location>
        <begin position="304"/>
        <end position="371"/>
    </location>
</feature>
<dbReference type="AlphaFoldDB" id="E4XE35"/>
<feature type="compositionally biased region" description="Polar residues" evidence="1">
    <location>
        <begin position="47"/>
        <end position="59"/>
    </location>
</feature>
<gene>
    <name evidence="2" type="ORF">GSOID_T00008437001</name>
</gene>
<feature type="compositionally biased region" description="Basic residues" evidence="1">
    <location>
        <begin position="232"/>
        <end position="243"/>
    </location>
</feature>
<sequence>MPASQESFNNNNAQEQQEQQGMSISRPAENGDNSPPSPSSAGKERTVSFNESRSGNVFNSLDRRETDRTVPRQQQVQIVRKNTEKPPTRQVSPAGMQVAVDSFRPRAVTAPVMTTKKRKDVNLEYKRKENERREQREIEYANARTGQDESLDEQNERTQNNKYRFAFKKNKIKENKEDFSQPKAMPRSSRKKLEGGVSPTRELSAQSAPTEDHEIAKLRNRSASASSNSDLKKKRTRRRRGRKTTGNGQDDGQVGELTMEEAINWIRQDVPIADVYDHEAHARIEKEHGCEVKIVNGTTYFTPSTERIQYGQTQSPSNDDFRSSQWSPEDGRFPDSSSASTQFADRYDKNIYSQSAPLQPRIVKGESSSGHDYKAFGDKLRTIWAKKDTESKKNIWDELGTDKLASESVLSVIESEPKSSVKPDRSIWSSPTIESTSSPPKPIRKPNVWEPRPQEQAGSFGFNSFEREASPVDYFNSTKFHPRMDVLSLDHRDDELSFHYDQANINSNMSSVPYSPLTRISSG</sequence>
<feature type="region of interest" description="Disordered" evidence="1">
    <location>
        <begin position="119"/>
        <end position="256"/>
    </location>
</feature>
<keyword evidence="3" id="KW-1185">Reference proteome</keyword>
<accession>E4XE35</accession>
<organism evidence="2 3">
    <name type="scientific">Oikopleura dioica</name>
    <name type="common">Tunicate</name>
    <dbReference type="NCBI Taxonomy" id="34765"/>
    <lineage>
        <taxon>Eukaryota</taxon>
        <taxon>Metazoa</taxon>
        <taxon>Chordata</taxon>
        <taxon>Tunicata</taxon>
        <taxon>Appendicularia</taxon>
        <taxon>Copelata</taxon>
        <taxon>Oikopleuridae</taxon>
        <taxon>Oikopleura</taxon>
    </lineage>
</organism>
<feature type="compositionally biased region" description="Basic and acidic residues" evidence="1">
    <location>
        <begin position="61"/>
        <end position="70"/>
    </location>
</feature>
<feature type="region of interest" description="Disordered" evidence="1">
    <location>
        <begin position="420"/>
        <end position="463"/>
    </location>
</feature>
<evidence type="ECO:0000313" key="3">
    <source>
        <dbReference type="Proteomes" id="UP000001307"/>
    </source>
</evidence>
<feature type="compositionally biased region" description="Polar residues" evidence="1">
    <location>
        <begin position="304"/>
        <end position="327"/>
    </location>
</feature>
<proteinExistence type="predicted"/>
<evidence type="ECO:0000313" key="2">
    <source>
        <dbReference type="EMBL" id="CBY19425.1"/>
    </source>
</evidence>
<evidence type="ECO:0000256" key="1">
    <source>
        <dbReference type="SAM" id="MobiDB-lite"/>
    </source>
</evidence>
<dbReference type="Proteomes" id="UP000001307">
    <property type="component" value="Unassembled WGS sequence"/>
</dbReference>
<name>E4XE35_OIKDI</name>